<dbReference type="EMBL" id="LR797252">
    <property type="protein sequence ID" value="CAB4196804.1"/>
    <property type="molecule type" value="Genomic_DNA"/>
</dbReference>
<evidence type="ECO:0000256" key="1">
    <source>
        <dbReference type="SAM" id="MobiDB-lite"/>
    </source>
</evidence>
<organism evidence="2">
    <name type="scientific">uncultured Caudovirales phage</name>
    <dbReference type="NCBI Taxonomy" id="2100421"/>
    <lineage>
        <taxon>Viruses</taxon>
        <taxon>Duplodnaviria</taxon>
        <taxon>Heunggongvirae</taxon>
        <taxon>Uroviricota</taxon>
        <taxon>Caudoviricetes</taxon>
        <taxon>Peduoviridae</taxon>
        <taxon>Maltschvirus</taxon>
        <taxon>Maltschvirus maltsch</taxon>
    </lineage>
</organism>
<sequence length="95" mass="10530">MSTTTRNDVKLIAKTIETLAQEIQSKLDNGGEFLTTANELTRNNLTLVFTLGEVYAMEQVGTGKKVSAKRVSSPRTTPANYHNVRDNRGRFVSKV</sequence>
<accession>A0A6J5RXP9</accession>
<evidence type="ECO:0000313" key="2">
    <source>
        <dbReference type="EMBL" id="CAB4196804.1"/>
    </source>
</evidence>
<reference evidence="2" key="1">
    <citation type="submission" date="2020-05" db="EMBL/GenBank/DDBJ databases">
        <authorList>
            <person name="Chiriac C."/>
            <person name="Salcher M."/>
            <person name="Ghai R."/>
            <person name="Kavagutti S V."/>
        </authorList>
    </citation>
    <scope>NUCLEOTIDE SEQUENCE</scope>
</reference>
<proteinExistence type="predicted"/>
<name>A0A6J5RXP9_9CAUD</name>
<gene>
    <name evidence="2" type="ORF">UFOVP1290_324</name>
</gene>
<feature type="region of interest" description="Disordered" evidence="1">
    <location>
        <begin position="66"/>
        <end position="95"/>
    </location>
</feature>
<protein>
    <submittedName>
        <fullName evidence="2">Uncharacterized protein</fullName>
    </submittedName>
</protein>